<dbReference type="eggNOG" id="COG4641">
    <property type="taxonomic scope" value="Bacteria"/>
</dbReference>
<name>A0R4V7_MYCS2</name>
<dbReference type="EMBL" id="CP000480">
    <property type="protein sequence ID" value="ABK71482.1"/>
    <property type="molecule type" value="Genomic_DNA"/>
</dbReference>
<proteinExistence type="predicted"/>
<dbReference type="PATRIC" id="fig|246196.19.peg.5807"/>
<organism evidence="2 3">
    <name type="scientific">Mycolicibacterium smegmatis (strain ATCC 700084 / mc(2)155)</name>
    <name type="common">Mycobacterium smegmatis</name>
    <dbReference type="NCBI Taxonomy" id="246196"/>
    <lineage>
        <taxon>Bacteria</taxon>
        <taxon>Bacillati</taxon>
        <taxon>Actinomycetota</taxon>
        <taxon>Actinomycetes</taxon>
        <taxon>Mycobacteriales</taxon>
        <taxon>Mycobacteriaceae</taxon>
        <taxon>Mycolicibacterium</taxon>
    </lineage>
</organism>
<gene>
    <name evidence="2" type="ordered locus">MSMEG_5969</name>
</gene>
<dbReference type="AlphaFoldDB" id="A0R4V7"/>
<feature type="domain" description="Spore protein YkvP/CgeB glycosyl transferase-like" evidence="1">
    <location>
        <begin position="256"/>
        <end position="371"/>
    </location>
</feature>
<dbReference type="Pfam" id="PF13524">
    <property type="entry name" value="Glyco_trans_1_2"/>
    <property type="match status" value="1"/>
</dbReference>
<dbReference type="Proteomes" id="UP000000757">
    <property type="component" value="Chromosome"/>
</dbReference>
<evidence type="ECO:0000313" key="2">
    <source>
        <dbReference type="EMBL" id="ABK71482.1"/>
    </source>
</evidence>
<evidence type="ECO:0000259" key="1">
    <source>
        <dbReference type="Pfam" id="PF13524"/>
    </source>
</evidence>
<dbReference type="OrthoDB" id="429264at2"/>
<reference evidence="2 3" key="1">
    <citation type="submission" date="2006-10" db="EMBL/GenBank/DDBJ databases">
        <authorList>
            <person name="Fleischmann R.D."/>
            <person name="Dodson R.J."/>
            <person name="Haft D.H."/>
            <person name="Merkel J.S."/>
            <person name="Nelson W.C."/>
            <person name="Fraser C.M."/>
        </authorList>
    </citation>
    <scope>NUCLEOTIDE SEQUENCE [LARGE SCALE GENOMIC DNA]</scope>
    <source>
        <strain evidence="3">ATCC 700084 / mc(2)155</strain>
    </source>
</reference>
<sequence>MIEKVVQGMRPYRFAMKAPDARVLIVSNRDIAPVVSRSGLYEFEDLVGAVDAVDLVAPQETPDPADARSPVRHVGRTLQRLGAKAFRRLSVTLEEMAPLIVRRPPPPGIAHDYEILFVSNQSASDLYNVGPCAMWRSRARVSMCYIDEIYSSDVAGLGNLLNILKNFDHIFVSVRDAVAPLASATGRPCHFLAPSVDTLEFCPYPAARERVIDFYAMGKRPPETHKALLRMAEQGDWYYVYDTLTNCPVTSNAEHRRRLAEMLKRTRFFLATAVRHYNPERTRGNQELGLRYFEGAAAGTVLIGDAPHNESFTQNFGWKDSVIPLEFNSGDIADVIAELEEDPERVERIRRANVANSLRRHDHVHRWAEILSIAGLVETPNMQTRRRRLEELALSVEQKMREFR</sequence>
<dbReference type="PaxDb" id="246196-MSMEI_5810"/>
<keyword evidence="3" id="KW-1185">Reference proteome</keyword>
<dbReference type="KEGG" id="msb:LJ00_29520"/>
<evidence type="ECO:0000313" key="3">
    <source>
        <dbReference type="Proteomes" id="UP000000757"/>
    </source>
</evidence>
<protein>
    <recommendedName>
        <fullName evidence="1">Spore protein YkvP/CgeB glycosyl transferase-like domain-containing protein</fullName>
    </recommendedName>
</protein>
<accession>A0R4V7</accession>
<dbReference type="STRING" id="246196.MSMEG_5969"/>
<dbReference type="InterPro" id="IPR055259">
    <property type="entry name" value="YkvP/CgeB_Glyco_trans-like"/>
</dbReference>
<dbReference type="KEGG" id="msm:MSMEG_5969"/>